<comment type="caution">
    <text evidence="2">The sequence shown here is derived from an EMBL/GenBank/DDBJ whole genome shotgun (WGS) entry which is preliminary data.</text>
</comment>
<name>A0A0F9FGB5_9ZZZZ</name>
<reference evidence="2" key="1">
    <citation type="journal article" date="2015" name="Nature">
        <title>Complex archaea that bridge the gap between prokaryotes and eukaryotes.</title>
        <authorList>
            <person name="Spang A."/>
            <person name="Saw J.H."/>
            <person name="Jorgensen S.L."/>
            <person name="Zaremba-Niedzwiedzka K."/>
            <person name="Martijn J."/>
            <person name="Lind A.E."/>
            <person name="van Eijk R."/>
            <person name="Schleper C."/>
            <person name="Guy L."/>
            <person name="Ettema T.J."/>
        </authorList>
    </citation>
    <scope>NUCLEOTIDE SEQUENCE</scope>
</reference>
<organism evidence="2">
    <name type="scientific">marine sediment metagenome</name>
    <dbReference type="NCBI Taxonomy" id="412755"/>
    <lineage>
        <taxon>unclassified sequences</taxon>
        <taxon>metagenomes</taxon>
        <taxon>ecological metagenomes</taxon>
    </lineage>
</organism>
<proteinExistence type="predicted"/>
<protein>
    <recommendedName>
        <fullName evidence="3">Phage terminase large subunit N-terminal domain-containing protein</fullName>
    </recommendedName>
</protein>
<dbReference type="AlphaFoldDB" id="A0A0F9FGB5"/>
<gene>
    <name evidence="2" type="ORF">LCGC14_2247100</name>
</gene>
<dbReference type="InterPro" id="IPR027417">
    <property type="entry name" value="P-loop_NTPase"/>
</dbReference>
<dbReference type="EMBL" id="LAZR01030552">
    <property type="protein sequence ID" value="KKL56270.1"/>
    <property type="molecule type" value="Genomic_DNA"/>
</dbReference>
<evidence type="ECO:0008006" key="3">
    <source>
        <dbReference type="Google" id="ProtNLM"/>
    </source>
</evidence>
<sequence>PAYTHHEFRKQYLSGEIKKYTAEECTTIYKELAAWQLAKARNLFTPNNKSAVFFLEYALIKAIFGGNRSGKTVTCATEVIMMCEGWHPLQRANLEILATKALNKDVRNHASIYLDEKKWYRAPPIAARCEVVDFPAGCEKIAGPTVLEWATRSELKTIAFDNEKKRKFEWKNGSFLEFMSHDQDLESHGGVSRDVIWEDEEPPSEIHQENLMRVLDSEGHIVLGMTAVKGYTWVKDAVWDEYEKGKPNIYAVKMRTIENPIITEKMVETIREECLDKDEEDIRLEGEFRARGGLVYFMAKDKRPWIIEPFDIPEDKGIFILNIDTHIATPHGLLWQWIDYEGLIHDLIDEKPNYYNVKEMFMNGTMSDINDWIKVSEDEMKRKHDYFLLEPAAFDIGKDQTRPEEKTLADQFFDMGHYPERASKDLSGGIQFVRSLLLVKNKHPRLMTFKTCGRLRWERGKYQTPDLTGRAKDRRAPSDKPADKDDHLVECERRGCSFVNDIRIEIGVTHLVDEEEYDPRFSKRKKKIHTAPDGTILNVDFEERDDGVVQIPYNSPEDM</sequence>
<evidence type="ECO:0000256" key="1">
    <source>
        <dbReference type="SAM" id="MobiDB-lite"/>
    </source>
</evidence>
<feature type="compositionally biased region" description="Basic and acidic residues" evidence="1">
    <location>
        <begin position="469"/>
        <end position="485"/>
    </location>
</feature>
<dbReference type="Gene3D" id="3.30.420.280">
    <property type="match status" value="1"/>
</dbReference>
<evidence type="ECO:0000313" key="2">
    <source>
        <dbReference type="EMBL" id="KKL56270.1"/>
    </source>
</evidence>
<accession>A0A0F9FGB5</accession>
<feature type="region of interest" description="Disordered" evidence="1">
    <location>
        <begin position="466"/>
        <end position="485"/>
    </location>
</feature>
<dbReference type="Gene3D" id="3.40.50.300">
    <property type="entry name" value="P-loop containing nucleotide triphosphate hydrolases"/>
    <property type="match status" value="1"/>
</dbReference>
<feature type="non-terminal residue" evidence="2">
    <location>
        <position position="1"/>
    </location>
</feature>